<protein>
    <recommendedName>
        <fullName evidence="4">HK97 gp10 family phage protein</fullName>
    </recommendedName>
</protein>
<dbReference type="Proteomes" id="UP000030437">
    <property type="component" value="Unassembled WGS sequence"/>
</dbReference>
<evidence type="ECO:0000256" key="1">
    <source>
        <dbReference type="SAM" id="MobiDB-lite"/>
    </source>
</evidence>
<sequence>MTNINNLASEITRQLQRYANVVKEKVDEAGEEVSEQGVQKLKQTSPKRKVKGGTYSKGWRMKKVGTKWVTYNKIYQLTHLLEKGHAKVNGGRVDPIVHMKPVEEEMVEEFTRKVEEAARQ</sequence>
<proteinExistence type="predicted"/>
<dbReference type="AlphaFoldDB" id="A0A0A3J1H0"/>
<comment type="caution">
    <text evidence="2">The sequence shown here is derived from an EMBL/GenBank/DDBJ whole genome shotgun (WGS) entry which is preliminary data.</text>
</comment>
<dbReference type="STRING" id="1220589.CD32_00820"/>
<evidence type="ECO:0000313" key="2">
    <source>
        <dbReference type="EMBL" id="KGR89043.1"/>
    </source>
</evidence>
<organism evidence="2 3">
    <name type="scientific">Lysinibacillus odysseyi 34hs-1 = NBRC 100172</name>
    <dbReference type="NCBI Taxonomy" id="1220589"/>
    <lineage>
        <taxon>Bacteria</taxon>
        <taxon>Bacillati</taxon>
        <taxon>Bacillota</taxon>
        <taxon>Bacilli</taxon>
        <taxon>Bacillales</taxon>
        <taxon>Bacillaceae</taxon>
        <taxon>Lysinibacillus</taxon>
    </lineage>
</organism>
<dbReference type="eggNOG" id="ENOG5032Y56">
    <property type="taxonomic scope" value="Bacteria"/>
</dbReference>
<gene>
    <name evidence="2" type="ORF">CD32_00820</name>
</gene>
<feature type="region of interest" description="Disordered" evidence="1">
    <location>
        <begin position="32"/>
        <end position="54"/>
    </location>
</feature>
<reference evidence="2 3" key="1">
    <citation type="submission" date="2014-02" db="EMBL/GenBank/DDBJ databases">
        <title>Draft genome sequence of Lysinibacillus odysseyi NBRC 100172.</title>
        <authorList>
            <person name="Zhang F."/>
            <person name="Wang G."/>
            <person name="Zhang L."/>
        </authorList>
    </citation>
    <scope>NUCLEOTIDE SEQUENCE [LARGE SCALE GENOMIC DNA]</scope>
    <source>
        <strain evidence="2 3">NBRC 100172</strain>
    </source>
</reference>
<name>A0A0A3J1H0_9BACI</name>
<evidence type="ECO:0008006" key="4">
    <source>
        <dbReference type="Google" id="ProtNLM"/>
    </source>
</evidence>
<evidence type="ECO:0000313" key="3">
    <source>
        <dbReference type="Proteomes" id="UP000030437"/>
    </source>
</evidence>
<dbReference type="EMBL" id="JPVP01000033">
    <property type="protein sequence ID" value="KGR89043.1"/>
    <property type="molecule type" value="Genomic_DNA"/>
</dbReference>
<keyword evidence="3" id="KW-1185">Reference proteome</keyword>
<accession>A0A0A3J1H0</accession>